<proteinExistence type="predicted"/>
<dbReference type="OrthoDB" id="38890at2157"/>
<dbReference type="RefSeq" id="WP_148690669.1">
    <property type="nucleotide sequence ID" value="NZ_CP020477.1"/>
</dbReference>
<name>A0A1W6JXD6_9CREN</name>
<reference evidence="1 2" key="1">
    <citation type="submission" date="2017-03" db="EMBL/GenBank/DDBJ databases">
        <title>Sulfur activation and transportation mechanism of thermophilic Archaea Acidianus manzaensis YN-25.</title>
        <authorList>
            <person name="Ma Y."/>
            <person name="Yang Y."/>
            <person name="Xia J."/>
        </authorList>
    </citation>
    <scope>NUCLEOTIDE SEQUENCE [LARGE SCALE GENOMIC DNA]</scope>
    <source>
        <strain evidence="1 2">YN-25</strain>
    </source>
</reference>
<dbReference type="AlphaFoldDB" id="A0A1W6JXD6"/>
<gene>
    <name evidence="1" type="ORF">B6F84_01990</name>
</gene>
<keyword evidence="2" id="KW-1185">Reference proteome</keyword>
<dbReference type="Proteomes" id="UP000193404">
    <property type="component" value="Chromosome"/>
</dbReference>
<protein>
    <recommendedName>
        <fullName evidence="3">GGDEF domain-containing protein</fullName>
    </recommendedName>
</protein>
<evidence type="ECO:0000313" key="1">
    <source>
        <dbReference type="EMBL" id="ARM74915.1"/>
    </source>
</evidence>
<sequence>MEAIKAGYSKLKEIIDSKEVYLFKGEDEEYYLVGIKETSCAEKSKIIDKVLDEIYKHGEEFFVTVIITSKENFEKIKDSLGTRIL</sequence>
<accession>A0A1W6JXD6</accession>
<dbReference type="KEGG" id="aman:B6F84_01990"/>
<dbReference type="EMBL" id="CP020477">
    <property type="protein sequence ID" value="ARM74915.1"/>
    <property type="molecule type" value="Genomic_DNA"/>
</dbReference>
<evidence type="ECO:0008006" key="3">
    <source>
        <dbReference type="Google" id="ProtNLM"/>
    </source>
</evidence>
<organism evidence="1 2">
    <name type="scientific">Acidianus manzaensis</name>
    <dbReference type="NCBI Taxonomy" id="282676"/>
    <lineage>
        <taxon>Archaea</taxon>
        <taxon>Thermoproteota</taxon>
        <taxon>Thermoprotei</taxon>
        <taxon>Sulfolobales</taxon>
        <taxon>Sulfolobaceae</taxon>
        <taxon>Acidianus</taxon>
    </lineage>
</organism>
<dbReference type="GeneID" id="41589651"/>
<evidence type="ECO:0000313" key="2">
    <source>
        <dbReference type="Proteomes" id="UP000193404"/>
    </source>
</evidence>